<evidence type="ECO:0000313" key="2">
    <source>
        <dbReference type="EMBL" id="CAK9325873.1"/>
    </source>
</evidence>
<gene>
    <name evidence="2" type="ORF">CITCOLO1_LOCUS18147</name>
</gene>
<accession>A0ABP0YZB1</accession>
<name>A0ABP0YZB1_9ROSI</name>
<evidence type="ECO:0000256" key="1">
    <source>
        <dbReference type="SAM" id="MobiDB-lite"/>
    </source>
</evidence>
<reference evidence="2 3" key="1">
    <citation type="submission" date="2024-03" db="EMBL/GenBank/DDBJ databases">
        <authorList>
            <person name="Gkanogiannis A."/>
            <person name="Becerra Lopez-Lavalle L."/>
        </authorList>
    </citation>
    <scope>NUCLEOTIDE SEQUENCE [LARGE SCALE GENOMIC DNA]</scope>
</reference>
<keyword evidence="3" id="KW-1185">Reference proteome</keyword>
<evidence type="ECO:0000313" key="3">
    <source>
        <dbReference type="Proteomes" id="UP001642487"/>
    </source>
</evidence>
<feature type="region of interest" description="Disordered" evidence="1">
    <location>
        <begin position="147"/>
        <end position="170"/>
    </location>
</feature>
<sequence length="170" mass="19153">MSEDLRPGSAPGINGKMGDPQLRLGRIQVIDPDLTLFRLSIQLRMGCVRNCNHCNKSKGREWWSVSEGYWVCLNLYHQPKLVGSKMGKQIAKKSEQSTANFPFQMRSGSELWSVDKREKDFASSVLRSCYKLFLWERVEEGGARLCEGDAEGSPPPYKAADHVSSLTNIE</sequence>
<dbReference type="EMBL" id="OZ021741">
    <property type="protein sequence ID" value="CAK9325873.1"/>
    <property type="molecule type" value="Genomic_DNA"/>
</dbReference>
<proteinExistence type="predicted"/>
<protein>
    <submittedName>
        <fullName evidence="2">Uncharacterized protein</fullName>
    </submittedName>
</protein>
<organism evidence="2 3">
    <name type="scientific">Citrullus colocynthis</name>
    <name type="common">colocynth</name>
    <dbReference type="NCBI Taxonomy" id="252529"/>
    <lineage>
        <taxon>Eukaryota</taxon>
        <taxon>Viridiplantae</taxon>
        <taxon>Streptophyta</taxon>
        <taxon>Embryophyta</taxon>
        <taxon>Tracheophyta</taxon>
        <taxon>Spermatophyta</taxon>
        <taxon>Magnoliopsida</taxon>
        <taxon>eudicotyledons</taxon>
        <taxon>Gunneridae</taxon>
        <taxon>Pentapetalae</taxon>
        <taxon>rosids</taxon>
        <taxon>fabids</taxon>
        <taxon>Cucurbitales</taxon>
        <taxon>Cucurbitaceae</taxon>
        <taxon>Benincaseae</taxon>
        <taxon>Citrullus</taxon>
    </lineage>
</organism>
<dbReference type="Proteomes" id="UP001642487">
    <property type="component" value="Chromosome 7"/>
</dbReference>